<feature type="non-terminal residue" evidence="1">
    <location>
        <position position="91"/>
    </location>
</feature>
<organism evidence="1 2">
    <name type="scientific">Ceratodon purpureus</name>
    <name type="common">Fire moss</name>
    <name type="synonym">Dicranum purpureum</name>
    <dbReference type="NCBI Taxonomy" id="3225"/>
    <lineage>
        <taxon>Eukaryota</taxon>
        <taxon>Viridiplantae</taxon>
        <taxon>Streptophyta</taxon>
        <taxon>Embryophyta</taxon>
        <taxon>Bryophyta</taxon>
        <taxon>Bryophytina</taxon>
        <taxon>Bryopsida</taxon>
        <taxon>Dicranidae</taxon>
        <taxon>Pseudoditrichales</taxon>
        <taxon>Ditrichaceae</taxon>
        <taxon>Ceratodon</taxon>
    </lineage>
</organism>
<reference evidence="1" key="1">
    <citation type="submission" date="2020-06" db="EMBL/GenBank/DDBJ databases">
        <title>WGS assembly of Ceratodon purpureus strain R40.</title>
        <authorList>
            <person name="Carey S.B."/>
            <person name="Jenkins J."/>
            <person name="Shu S."/>
            <person name="Lovell J.T."/>
            <person name="Sreedasyam A."/>
            <person name="Maumus F."/>
            <person name="Tiley G.P."/>
            <person name="Fernandez-Pozo N."/>
            <person name="Barry K."/>
            <person name="Chen C."/>
            <person name="Wang M."/>
            <person name="Lipzen A."/>
            <person name="Daum C."/>
            <person name="Saski C.A."/>
            <person name="Payton A.C."/>
            <person name="Mcbreen J.C."/>
            <person name="Conrad R.E."/>
            <person name="Kollar L.M."/>
            <person name="Olsson S."/>
            <person name="Huttunen S."/>
            <person name="Landis J.B."/>
            <person name="Wickett N.J."/>
            <person name="Johnson M.G."/>
            <person name="Rensing S.A."/>
            <person name="Grimwood J."/>
            <person name="Schmutz J."/>
            <person name="Mcdaniel S.F."/>
        </authorList>
    </citation>
    <scope>NUCLEOTIDE SEQUENCE</scope>
    <source>
        <strain evidence="1">R40</strain>
    </source>
</reference>
<sequence length="91" mass="9980">MEWVPFRSIQHTYAGTAPSLPHSDTHTLTHTRIHAYTTHTHTHTNSSERERDKVPLHYMHGLGGWGPRSPVAVGPGMTWPCGTGSRGSVVG</sequence>
<dbReference type="Proteomes" id="UP000822688">
    <property type="component" value="Chromosome 7"/>
</dbReference>
<dbReference type="AlphaFoldDB" id="A0A8T0HAY5"/>
<evidence type="ECO:0000313" key="1">
    <source>
        <dbReference type="EMBL" id="KAG0568055.1"/>
    </source>
</evidence>
<evidence type="ECO:0000313" key="2">
    <source>
        <dbReference type="Proteomes" id="UP000822688"/>
    </source>
</evidence>
<keyword evidence="2" id="KW-1185">Reference proteome</keyword>
<proteinExistence type="predicted"/>
<gene>
    <name evidence="1" type="ORF">KC19_7G183000</name>
</gene>
<name>A0A8T0HAY5_CERPU</name>
<comment type="caution">
    <text evidence="1">The sequence shown here is derived from an EMBL/GenBank/DDBJ whole genome shotgun (WGS) entry which is preliminary data.</text>
</comment>
<dbReference type="EMBL" id="CM026428">
    <property type="protein sequence ID" value="KAG0568055.1"/>
    <property type="molecule type" value="Genomic_DNA"/>
</dbReference>
<protein>
    <submittedName>
        <fullName evidence="1">Uncharacterized protein</fullName>
    </submittedName>
</protein>
<accession>A0A8T0HAY5</accession>